<feature type="binding site" evidence="8">
    <location>
        <position position="170"/>
    </location>
    <ligand>
        <name>3-phosphoshikimate</name>
        <dbReference type="ChEBI" id="CHEBI:145989"/>
    </ligand>
</feature>
<dbReference type="InterPro" id="IPR001986">
    <property type="entry name" value="Enolpyruvate_Tfrase_dom"/>
</dbReference>
<feature type="binding site" evidence="8">
    <location>
        <position position="344"/>
    </location>
    <ligand>
        <name>3-phosphoshikimate</name>
        <dbReference type="ChEBI" id="CHEBI:145989"/>
    </ligand>
</feature>
<comment type="subunit">
    <text evidence="8">Monomer.</text>
</comment>
<dbReference type="GO" id="GO:0003866">
    <property type="term" value="F:3-phosphoshikimate 1-carboxyvinyltransferase activity"/>
    <property type="evidence" value="ECO:0007669"/>
    <property type="project" value="UniProtKB-UniRule"/>
</dbReference>
<organism evidence="10 11">
    <name type="scientific">Liquorilactobacillus nagelii</name>
    <dbReference type="NCBI Taxonomy" id="82688"/>
    <lineage>
        <taxon>Bacteria</taxon>
        <taxon>Bacillati</taxon>
        <taxon>Bacillota</taxon>
        <taxon>Bacilli</taxon>
        <taxon>Lactobacillales</taxon>
        <taxon>Lactobacillaceae</taxon>
        <taxon>Liquorilactobacillus</taxon>
    </lineage>
</organism>
<name>A0A3S6QZE9_9LACO</name>
<dbReference type="InterPro" id="IPR013792">
    <property type="entry name" value="RNA3'P_cycl/enolpyr_Trfase_a/b"/>
</dbReference>
<feature type="binding site" evidence="8">
    <location>
        <position position="124"/>
    </location>
    <ligand>
        <name>phosphoenolpyruvate</name>
        <dbReference type="ChEBI" id="CHEBI:58702"/>
    </ligand>
</feature>
<feature type="binding site" evidence="8">
    <location>
        <position position="25"/>
    </location>
    <ligand>
        <name>3-phosphoshikimate</name>
        <dbReference type="ChEBI" id="CHEBI:145989"/>
    </ligand>
</feature>
<evidence type="ECO:0000313" key="11">
    <source>
        <dbReference type="Proteomes" id="UP000324497"/>
    </source>
</evidence>
<dbReference type="HAMAP" id="MF_00210">
    <property type="entry name" value="EPSP_synth"/>
    <property type="match status" value="1"/>
</dbReference>
<keyword evidence="4 8" id="KW-0028">Amino-acid biosynthesis</keyword>
<dbReference type="PIRSF" id="PIRSF000505">
    <property type="entry name" value="EPSPS"/>
    <property type="match status" value="1"/>
</dbReference>
<feature type="binding site" evidence="8">
    <location>
        <position position="170"/>
    </location>
    <ligand>
        <name>phosphoenolpyruvate</name>
        <dbReference type="ChEBI" id="CHEBI:58702"/>
    </ligand>
</feature>
<feature type="binding site" evidence="8">
    <location>
        <position position="24"/>
    </location>
    <ligand>
        <name>3-phosphoshikimate</name>
        <dbReference type="ChEBI" id="CHEBI:145989"/>
    </ligand>
</feature>
<sequence>MKETRLITGLKNGLKGELAVPGDKSISHRALLIGAISQGKTVIDHFLKSQDCLHTLGALQQLGVTITEQNSQVQVWGQGIEHLSPSAAPLEMGNSGTTTRLMLGLLAGRPFDSYFQGDASLSQRPMKRVSEPLAKMGAEIALTAAGTLPAKVKGHKLHGEKIALQVASAQVKSAVIFAGLQADNPTKIIEKLPTRNHTELMLRQFGAEIITAADQRTITVIPKPKLLGQQIQVPGDPSSAAFFMAAATLVPESSIILKNVSLNPTRTGFLRILQKMGGKVSILNQTKLSENSGDLKVESAKLHAIQLTAADIPAVIDELPLVALLAARATGKSKITGAEELRVKETDRIATVTEELSKLGVNIQELPDGLVISGSTKWQPVTNQLDSHGDHRIGMMLAVAALCIQGSLELQQADAVKISYPGFFADLQQLIV</sequence>
<feature type="binding site" evidence="8">
    <location>
        <position position="29"/>
    </location>
    <ligand>
        <name>3-phosphoshikimate</name>
        <dbReference type="ChEBI" id="CHEBI:145989"/>
    </ligand>
</feature>
<dbReference type="FunFam" id="3.65.10.10:FF:000005">
    <property type="entry name" value="3-phosphoshikimate 1-carboxyvinyltransferase"/>
    <property type="match status" value="1"/>
</dbReference>
<reference evidence="10 11" key="1">
    <citation type="submission" date="2016-11" db="EMBL/GenBank/DDBJ databases">
        <title>Interaction between Lactobacillus species and yeast in water kefir.</title>
        <authorList>
            <person name="Behr J."/>
            <person name="Xu D."/>
            <person name="Vogel R.F."/>
        </authorList>
    </citation>
    <scope>NUCLEOTIDE SEQUENCE [LARGE SCALE GENOMIC DNA]</scope>
    <source>
        <strain evidence="10 11">TMW 1.1827</strain>
    </source>
</reference>
<dbReference type="RefSeq" id="WP_148126329.1">
    <property type="nucleotide sequence ID" value="NZ_CP018180.1"/>
</dbReference>
<gene>
    <name evidence="8" type="primary">aroA</name>
    <name evidence="10" type="ORF">BSQ50_02790</name>
</gene>
<dbReference type="PROSITE" id="PS00104">
    <property type="entry name" value="EPSP_SYNTHASE_1"/>
    <property type="match status" value="1"/>
</dbReference>
<dbReference type="SUPFAM" id="SSF55205">
    <property type="entry name" value="EPT/RTPC-like"/>
    <property type="match status" value="1"/>
</dbReference>
<comment type="caution">
    <text evidence="8">Lacks conserved residue(s) required for the propagation of feature annotation.</text>
</comment>
<feature type="binding site" evidence="8">
    <location>
        <position position="317"/>
    </location>
    <ligand>
        <name>3-phosphoshikimate</name>
        <dbReference type="ChEBI" id="CHEBI:145989"/>
    </ligand>
</feature>
<comment type="similarity">
    <text evidence="2 8">Belongs to the EPSP synthase family.</text>
</comment>
<dbReference type="EMBL" id="CP018180">
    <property type="protein sequence ID" value="AUJ31577.1"/>
    <property type="molecule type" value="Genomic_DNA"/>
</dbReference>
<dbReference type="Proteomes" id="UP000324497">
    <property type="component" value="Chromosome"/>
</dbReference>
<dbReference type="KEGG" id="lng:BSQ50_02790"/>
<feature type="binding site" evidence="8">
    <location>
        <position position="96"/>
    </location>
    <ligand>
        <name>phosphoenolpyruvate</name>
        <dbReference type="ChEBI" id="CHEBI:58702"/>
    </ligand>
</feature>
<comment type="subcellular location">
    <subcellularLocation>
        <location evidence="8">Cytoplasm</location>
    </subcellularLocation>
</comment>
<dbReference type="Pfam" id="PF00275">
    <property type="entry name" value="EPSP_synthase"/>
    <property type="match status" value="1"/>
</dbReference>
<evidence type="ECO:0000259" key="9">
    <source>
        <dbReference type="Pfam" id="PF00275"/>
    </source>
</evidence>
<dbReference type="GO" id="GO:0008652">
    <property type="term" value="P:amino acid biosynthetic process"/>
    <property type="evidence" value="ECO:0007669"/>
    <property type="project" value="UniProtKB-KW"/>
</dbReference>
<evidence type="ECO:0000256" key="8">
    <source>
        <dbReference type="HAMAP-Rule" id="MF_00210"/>
    </source>
</evidence>
<dbReference type="NCBIfam" id="TIGR01356">
    <property type="entry name" value="aroA"/>
    <property type="match status" value="1"/>
</dbReference>
<dbReference type="Gene3D" id="3.65.10.10">
    <property type="entry name" value="Enolpyruvate transferase domain"/>
    <property type="match status" value="2"/>
</dbReference>
<dbReference type="PANTHER" id="PTHR21090:SF5">
    <property type="entry name" value="PENTAFUNCTIONAL AROM POLYPEPTIDE"/>
    <property type="match status" value="1"/>
</dbReference>
<dbReference type="GO" id="GO:0009423">
    <property type="term" value="P:chorismate biosynthetic process"/>
    <property type="evidence" value="ECO:0007669"/>
    <property type="project" value="UniProtKB-UniRule"/>
</dbReference>
<dbReference type="InterPro" id="IPR036968">
    <property type="entry name" value="Enolpyruvate_Tfrase_sf"/>
</dbReference>
<feature type="active site" description="Proton acceptor" evidence="8">
    <location>
        <position position="317"/>
    </location>
</feature>
<dbReference type="GO" id="GO:0005737">
    <property type="term" value="C:cytoplasm"/>
    <property type="evidence" value="ECO:0007669"/>
    <property type="project" value="UniProtKB-SubCell"/>
</dbReference>
<evidence type="ECO:0000256" key="3">
    <source>
        <dbReference type="ARBA" id="ARBA00022490"/>
    </source>
</evidence>
<feature type="binding site" evidence="8">
    <location>
        <position position="168"/>
    </location>
    <ligand>
        <name>3-phosphoshikimate</name>
        <dbReference type="ChEBI" id="CHEBI:145989"/>
    </ligand>
</feature>
<keyword evidence="11" id="KW-1185">Reference proteome</keyword>
<keyword evidence="3 8" id="KW-0963">Cytoplasm</keyword>
<keyword evidence="5 8" id="KW-0808">Transferase</keyword>
<dbReference type="AlphaFoldDB" id="A0A3S6QZE9"/>
<feature type="binding site" evidence="8">
    <location>
        <position position="348"/>
    </location>
    <ligand>
        <name>phosphoenolpyruvate</name>
        <dbReference type="ChEBI" id="CHEBI:58702"/>
    </ligand>
</feature>
<feature type="domain" description="Enolpyruvate transferase" evidence="9">
    <location>
        <begin position="13"/>
        <end position="427"/>
    </location>
</feature>
<evidence type="ECO:0000313" key="10">
    <source>
        <dbReference type="EMBL" id="AUJ31577.1"/>
    </source>
</evidence>
<evidence type="ECO:0000256" key="7">
    <source>
        <dbReference type="ARBA" id="ARBA00044633"/>
    </source>
</evidence>
<feature type="binding site" evidence="8">
    <location>
        <position position="24"/>
    </location>
    <ligand>
        <name>phosphoenolpyruvate</name>
        <dbReference type="ChEBI" id="CHEBI:58702"/>
    </ligand>
</feature>
<dbReference type="InterPro" id="IPR023193">
    <property type="entry name" value="EPSP_synthase_CS"/>
</dbReference>
<evidence type="ECO:0000256" key="6">
    <source>
        <dbReference type="ARBA" id="ARBA00023141"/>
    </source>
</evidence>
<comment type="pathway">
    <text evidence="1 8">Metabolic intermediate biosynthesis; chorismate biosynthesis; chorismate from D-erythrose 4-phosphate and phosphoenolpyruvate: step 6/7.</text>
</comment>
<accession>A0A3S6QZE9</accession>
<proteinExistence type="inferred from homology"/>
<comment type="catalytic activity">
    <reaction evidence="7">
        <text>3-phosphoshikimate + phosphoenolpyruvate = 5-O-(1-carboxyvinyl)-3-phosphoshikimate + phosphate</text>
        <dbReference type="Rhea" id="RHEA:21256"/>
        <dbReference type="ChEBI" id="CHEBI:43474"/>
        <dbReference type="ChEBI" id="CHEBI:57701"/>
        <dbReference type="ChEBI" id="CHEBI:58702"/>
        <dbReference type="ChEBI" id="CHEBI:145989"/>
        <dbReference type="EC" id="2.5.1.19"/>
    </reaction>
    <physiologicalReaction direction="left-to-right" evidence="7">
        <dbReference type="Rhea" id="RHEA:21257"/>
    </physiologicalReaction>
</comment>
<protein>
    <recommendedName>
        <fullName evidence="8">3-phosphoshikimate 1-carboxyvinyltransferase</fullName>
        <ecNumber evidence="8">2.5.1.19</ecNumber>
    </recommendedName>
    <alternativeName>
        <fullName evidence="8">5-enolpyruvylshikimate-3-phosphate synthase</fullName>
        <shortName evidence="8">EPSP synthase</shortName>
        <shortName evidence="8">EPSPS</shortName>
    </alternativeName>
</protein>
<feature type="binding site" evidence="8">
    <location>
        <position position="392"/>
    </location>
    <ligand>
        <name>phosphoenolpyruvate</name>
        <dbReference type="ChEBI" id="CHEBI:58702"/>
    </ligand>
</feature>
<keyword evidence="6 8" id="KW-0057">Aromatic amino acid biosynthesis</keyword>
<dbReference type="CDD" id="cd01556">
    <property type="entry name" value="EPSP_synthase"/>
    <property type="match status" value="1"/>
</dbReference>
<evidence type="ECO:0000256" key="1">
    <source>
        <dbReference type="ARBA" id="ARBA00004811"/>
    </source>
</evidence>
<dbReference type="EC" id="2.5.1.19" evidence="8"/>
<dbReference type="PANTHER" id="PTHR21090">
    <property type="entry name" value="AROM/DEHYDROQUINATE SYNTHASE"/>
    <property type="match status" value="1"/>
</dbReference>
<evidence type="ECO:0000256" key="4">
    <source>
        <dbReference type="ARBA" id="ARBA00022605"/>
    </source>
</evidence>
<dbReference type="UniPathway" id="UPA00053">
    <property type="reaction ID" value="UER00089"/>
</dbReference>
<evidence type="ECO:0000256" key="5">
    <source>
        <dbReference type="ARBA" id="ARBA00022679"/>
    </source>
</evidence>
<evidence type="ECO:0000256" key="2">
    <source>
        <dbReference type="ARBA" id="ARBA00009948"/>
    </source>
</evidence>
<dbReference type="PROSITE" id="PS00885">
    <property type="entry name" value="EPSP_SYNTHASE_2"/>
    <property type="match status" value="1"/>
</dbReference>
<dbReference type="InterPro" id="IPR006264">
    <property type="entry name" value="EPSP_synthase"/>
</dbReference>
<dbReference type="GO" id="GO:0009073">
    <property type="term" value="P:aromatic amino acid family biosynthetic process"/>
    <property type="evidence" value="ECO:0007669"/>
    <property type="project" value="UniProtKB-KW"/>
</dbReference>
<comment type="function">
    <text evidence="8">Catalyzes the transfer of the enolpyruvyl moiety of phosphoenolpyruvate (PEP) to the 5-hydroxyl of shikimate-3-phosphate (S3P) to produce enolpyruvyl shikimate-3-phosphate and inorganic phosphate.</text>
</comment>